<dbReference type="KEGG" id="gog:C1280_26645"/>
<evidence type="ECO:0000256" key="2">
    <source>
        <dbReference type="SAM" id="Phobius"/>
    </source>
</evidence>
<feature type="transmembrane region" description="Helical" evidence="2">
    <location>
        <begin position="128"/>
        <end position="152"/>
    </location>
</feature>
<feature type="region of interest" description="Disordered" evidence="1">
    <location>
        <begin position="452"/>
        <end position="479"/>
    </location>
</feature>
<dbReference type="EMBL" id="CP025958">
    <property type="protein sequence ID" value="AWM40229.1"/>
    <property type="molecule type" value="Genomic_DNA"/>
</dbReference>
<dbReference type="AlphaFoldDB" id="A0A2Z3H0D4"/>
<dbReference type="Proteomes" id="UP000245802">
    <property type="component" value="Chromosome"/>
</dbReference>
<proteinExistence type="predicted"/>
<feature type="region of interest" description="Disordered" evidence="1">
    <location>
        <begin position="37"/>
        <end position="115"/>
    </location>
</feature>
<name>A0A2Z3H0D4_9BACT</name>
<feature type="compositionally biased region" description="Pro residues" evidence="1">
    <location>
        <begin position="40"/>
        <end position="53"/>
    </location>
</feature>
<gene>
    <name evidence="3" type="ORF">C1280_26645</name>
</gene>
<feature type="compositionally biased region" description="Pro residues" evidence="1">
    <location>
        <begin position="69"/>
        <end position="84"/>
    </location>
</feature>
<sequence>MDVSVSCPACRFSVSVPEDDVLTAKIFCRRCRHVFGPLGPDVPPPPPKAPPPRPRAHPKIPADGAPTKAAPPPRRPSRPAPPADEPAAESPVPVRPRRRRRERPARPAGAGQIPVAVPVRPRRSGLRWWAAGGAAVALVGLLAAGGAGWWLLKRVNGAGGWTRYNPPDAPEVGLEFPAPPADSAEQIATIDPHTGKAVRHDPLWVFKCELLNGETYAMRAEELPWEEVRAIPAEQLRQGHLTHVPRLLRGADQRQFQYRSVPTAGYPSNECFVPDIPGRGYVFRMLLVDGRLYTLFVSGPGVTPESPRVVRFFDSFRHARVTPEEAAEPPPDVPDPDALRLLARVPAHNAAVFAPRQNAVLLSTGPNTPDQPRVHPATRAPVKWLSLAPEGLRMTAPAHLARYHYPSFRLEAAAPVAASVTAVAVDETGEWVRGWGDGPSENARRAVGDVTHPAPAPRSGWAAPSAWGRPQEPTRYDPAGVTFASAGRSLSADRARLYSMSGTDRTLDYASGREYDGGLLRAFDYPALTPRGELTVRGARGGAAVAPDAARVYVATGPAEHRPAPRAVVEVDADTLRVLREVPIRSNVAHVAAIGGGRVIGFGWGSGRGNTQRRYALAALIDLNADPPRELLIDLRGHPNRHLLHGDRLYTLGNWELHSFDVSGAASARIRLLGATYSGATEMVLSPDGKYLILNDGCVYWVGGAGPLPPVDPGARW</sequence>
<evidence type="ECO:0000256" key="1">
    <source>
        <dbReference type="SAM" id="MobiDB-lite"/>
    </source>
</evidence>
<dbReference type="InterPro" id="IPR015943">
    <property type="entry name" value="WD40/YVTN_repeat-like_dom_sf"/>
</dbReference>
<dbReference type="Gene3D" id="2.130.10.10">
    <property type="entry name" value="YVTN repeat-like/Quinoprotein amine dehydrogenase"/>
    <property type="match status" value="1"/>
</dbReference>
<keyword evidence="4" id="KW-1185">Reference proteome</keyword>
<organism evidence="3 4">
    <name type="scientific">Gemmata obscuriglobus</name>
    <dbReference type="NCBI Taxonomy" id="114"/>
    <lineage>
        <taxon>Bacteria</taxon>
        <taxon>Pseudomonadati</taxon>
        <taxon>Planctomycetota</taxon>
        <taxon>Planctomycetia</taxon>
        <taxon>Gemmatales</taxon>
        <taxon>Gemmataceae</taxon>
        <taxon>Gemmata</taxon>
    </lineage>
</organism>
<keyword evidence="2" id="KW-0812">Transmembrane</keyword>
<dbReference type="SUPFAM" id="SSF50969">
    <property type="entry name" value="YVTN repeat-like/Quinoprotein amine dehydrogenase"/>
    <property type="match status" value="1"/>
</dbReference>
<reference evidence="3 4" key="1">
    <citation type="submission" date="2018-01" db="EMBL/GenBank/DDBJ databases">
        <title>G. obscuriglobus.</title>
        <authorList>
            <person name="Franke J."/>
            <person name="Blomberg W."/>
            <person name="Selmecki A."/>
        </authorList>
    </citation>
    <scope>NUCLEOTIDE SEQUENCE [LARGE SCALE GENOMIC DNA]</scope>
    <source>
        <strain evidence="3 4">DSM 5831</strain>
    </source>
</reference>
<keyword evidence="2" id="KW-0472">Membrane</keyword>
<evidence type="ECO:0000313" key="3">
    <source>
        <dbReference type="EMBL" id="AWM40229.1"/>
    </source>
</evidence>
<protein>
    <submittedName>
        <fullName evidence="3">Uncharacterized protein</fullName>
    </submittedName>
</protein>
<keyword evidence="2" id="KW-1133">Transmembrane helix</keyword>
<accession>A0A2Z3H0D4</accession>
<dbReference type="RefSeq" id="WP_109571244.1">
    <property type="nucleotide sequence ID" value="NZ_CP025958.1"/>
</dbReference>
<dbReference type="InterPro" id="IPR011044">
    <property type="entry name" value="Quino_amine_DH_bsu"/>
</dbReference>
<evidence type="ECO:0000313" key="4">
    <source>
        <dbReference type="Proteomes" id="UP000245802"/>
    </source>
</evidence>